<dbReference type="InterPro" id="IPR019734">
    <property type="entry name" value="TPR_rpt"/>
</dbReference>
<dbReference type="PROSITE" id="PS50005">
    <property type="entry name" value="TPR"/>
    <property type="match status" value="1"/>
</dbReference>
<protein>
    <submittedName>
        <fullName evidence="2">Tetratricopeptide repeat-containing protein</fullName>
    </submittedName>
</protein>
<organism evidence="2 3">
    <name type="scientific">Paraburkholderia caballeronis</name>
    <dbReference type="NCBI Taxonomy" id="416943"/>
    <lineage>
        <taxon>Bacteria</taxon>
        <taxon>Pseudomonadati</taxon>
        <taxon>Pseudomonadota</taxon>
        <taxon>Betaproteobacteria</taxon>
        <taxon>Burkholderiales</taxon>
        <taxon>Burkholderiaceae</taxon>
        <taxon>Paraburkholderia</taxon>
    </lineage>
</organism>
<evidence type="ECO:0000313" key="2">
    <source>
        <dbReference type="EMBL" id="SEL47139.1"/>
    </source>
</evidence>
<dbReference type="EMBL" id="FOAJ01000008">
    <property type="protein sequence ID" value="SEL47139.1"/>
    <property type="molecule type" value="Genomic_DNA"/>
</dbReference>
<feature type="repeat" description="TPR" evidence="1">
    <location>
        <begin position="71"/>
        <end position="104"/>
    </location>
</feature>
<evidence type="ECO:0000313" key="3">
    <source>
        <dbReference type="Proteomes" id="UP000199120"/>
    </source>
</evidence>
<dbReference type="STRING" id="416943.SAMN05445871_4593"/>
<dbReference type="Proteomes" id="UP000199120">
    <property type="component" value="Unassembled WGS sequence"/>
</dbReference>
<evidence type="ECO:0000256" key="1">
    <source>
        <dbReference type="PROSITE-ProRule" id="PRU00339"/>
    </source>
</evidence>
<dbReference type="AlphaFoldDB" id="A0A1H7QH65"/>
<proteinExistence type="predicted"/>
<dbReference type="SUPFAM" id="SSF56059">
    <property type="entry name" value="Glutathione synthetase ATP-binding domain-like"/>
    <property type="match status" value="1"/>
</dbReference>
<dbReference type="Pfam" id="PF14559">
    <property type="entry name" value="TPR_19"/>
    <property type="match status" value="1"/>
</dbReference>
<dbReference type="OrthoDB" id="5297883at2"/>
<keyword evidence="1" id="KW-0802">TPR repeat</keyword>
<dbReference type="Gene3D" id="1.25.40.10">
    <property type="entry name" value="Tetratricopeptide repeat domain"/>
    <property type="match status" value="1"/>
</dbReference>
<dbReference type="SUPFAM" id="SSF48452">
    <property type="entry name" value="TPR-like"/>
    <property type="match status" value="1"/>
</dbReference>
<accession>A0A1H7QH65</accession>
<name>A0A1H7QH65_9BURK</name>
<dbReference type="RefSeq" id="WP_110332502.1">
    <property type="nucleotide sequence ID" value="NZ_FNSR01000002.1"/>
</dbReference>
<keyword evidence="3" id="KW-1185">Reference proteome</keyword>
<gene>
    <name evidence="2" type="ORF">SAMN05192542_108102</name>
</gene>
<dbReference type="InterPro" id="IPR011990">
    <property type="entry name" value="TPR-like_helical_dom_sf"/>
</dbReference>
<reference evidence="3" key="1">
    <citation type="submission" date="2016-10" db="EMBL/GenBank/DDBJ databases">
        <authorList>
            <person name="Varghese N."/>
            <person name="Submissions S."/>
        </authorList>
    </citation>
    <scope>NUCLEOTIDE SEQUENCE [LARGE SCALE GENOMIC DNA]</scope>
    <source>
        <strain evidence="3">LMG 26416</strain>
    </source>
</reference>
<sequence length="463" mass="51749">MSIETLLQQAASHEQEGRLDVVETLLRQILCAAPTHREATLKLAEILIRAHRCDEAIGLLKPLDDDAHPDSAVLRRLGIAHAFTGRERLALGYFEKVLALEPDDAQVSQLVASLRQALDVEDESAATFRRALEANHLVRVPATVSPPDYRVLLVFAPCAGNTPFSYLIRDARFECTVLSALTDFDYDIESLRDSADVVVNLVCDADLGRAILGTVETLVERIGKPLLNPPRLIRQTGRAAVSGRLASTPGCLVPQTRFFLREALRQTLDEGGGADLRYPLLVRPAGTHGGDDFERMEDRDQLVAFLAAHDQSSYYVIPFIDYRSADGYFRKYRFIYVGDEILPYHLAIDDKWKVHHATTPMVASRWMQDEEQAFLADPWRVFGASQRAALQSIKDEFGLDYFGIDCSLMPDGAVAVFEVNASMLVHDRNEPFPYKNEAVSRIKQAFQALLERTARGERRGPGR</sequence>